<accession>A0A2G5DHW0</accession>
<name>A0A2G5DHW0_AQUCA</name>
<dbReference type="Proteomes" id="UP000230069">
    <property type="component" value="Unassembled WGS sequence"/>
</dbReference>
<dbReference type="FunCoup" id="A0A2G5DHW0">
    <property type="interactions" value="61"/>
</dbReference>
<feature type="compositionally biased region" description="Polar residues" evidence="1">
    <location>
        <begin position="55"/>
        <end position="68"/>
    </location>
</feature>
<feature type="region of interest" description="Disordered" evidence="1">
    <location>
        <begin position="119"/>
        <end position="154"/>
    </location>
</feature>
<protein>
    <submittedName>
        <fullName evidence="2">Uncharacterized protein</fullName>
    </submittedName>
</protein>
<evidence type="ECO:0000256" key="1">
    <source>
        <dbReference type="SAM" id="MobiDB-lite"/>
    </source>
</evidence>
<dbReference type="PANTHER" id="PTHR37256:SF1">
    <property type="entry name" value="MYB-LIKE PROTEIN A"/>
    <property type="match status" value="1"/>
</dbReference>
<dbReference type="AlphaFoldDB" id="A0A2G5DHW0"/>
<feature type="region of interest" description="Disordered" evidence="1">
    <location>
        <begin position="55"/>
        <end position="89"/>
    </location>
</feature>
<sequence>MELEKLNNKLKEEPHLSGAYIRSLVKQLSSSRVKNPMNPKALDCVEGYGTSPQNITRCSSSNDQVLSENQKNHQPQQPQQPKKQVRRRLHTSRPYQERLLNMAEARREIVTALKFHRASMKQQANEQQQQQLQSQSQSHISNSFQPSPPPPQLFQEQEKFYQTNTNTNTISNYLENRLLSPFSCPPPPPCSFPWDPSSIADIPIAENFNLPLPNQPLGLNLSFHDFNLDTTLYQYNNDNPSIYSYSSQTSSSSHTFSSIEEEAHSVMILPPEEPQPHLIGANVTDSGDVTGGGLHTSIGDDEMAEIRSIGEQHQMEWNDTLNIVDSAWWSKFASTMEMKQEKGDEDDEFNVFDEVMEFPDWMNANENSFLQQHLENNSLEDYLEEPALPCMVIEEIDGMDGEWLA</sequence>
<dbReference type="EMBL" id="KZ305037">
    <property type="protein sequence ID" value="PIA43084.1"/>
    <property type="molecule type" value="Genomic_DNA"/>
</dbReference>
<evidence type="ECO:0000313" key="2">
    <source>
        <dbReference type="EMBL" id="PIA43084.1"/>
    </source>
</evidence>
<proteinExistence type="predicted"/>
<feature type="compositionally biased region" description="Low complexity" evidence="1">
    <location>
        <begin position="120"/>
        <end position="145"/>
    </location>
</feature>
<organism evidence="2 3">
    <name type="scientific">Aquilegia coerulea</name>
    <name type="common">Rocky mountain columbine</name>
    <dbReference type="NCBI Taxonomy" id="218851"/>
    <lineage>
        <taxon>Eukaryota</taxon>
        <taxon>Viridiplantae</taxon>
        <taxon>Streptophyta</taxon>
        <taxon>Embryophyta</taxon>
        <taxon>Tracheophyta</taxon>
        <taxon>Spermatophyta</taxon>
        <taxon>Magnoliopsida</taxon>
        <taxon>Ranunculales</taxon>
        <taxon>Ranunculaceae</taxon>
        <taxon>Thalictroideae</taxon>
        <taxon>Aquilegia</taxon>
    </lineage>
</organism>
<dbReference type="OrthoDB" id="692030at2759"/>
<dbReference type="PANTHER" id="PTHR37256">
    <property type="entry name" value="E1A-BINDING PROTEIN P400-LIKE"/>
    <property type="match status" value="1"/>
</dbReference>
<reference evidence="2 3" key="1">
    <citation type="submission" date="2017-09" db="EMBL/GenBank/DDBJ databases">
        <title>WGS assembly of Aquilegia coerulea Goldsmith.</title>
        <authorList>
            <person name="Hodges S."/>
            <person name="Kramer E."/>
            <person name="Nordborg M."/>
            <person name="Tomkins J."/>
            <person name="Borevitz J."/>
            <person name="Derieg N."/>
            <person name="Yan J."/>
            <person name="Mihaltcheva S."/>
            <person name="Hayes R.D."/>
            <person name="Rokhsar D."/>
        </authorList>
    </citation>
    <scope>NUCLEOTIDE SEQUENCE [LARGE SCALE GENOMIC DNA]</scope>
    <source>
        <strain evidence="3">cv. Goldsmith</strain>
    </source>
</reference>
<feature type="compositionally biased region" description="Low complexity" evidence="1">
    <location>
        <begin position="72"/>
        <end position="82"/>
    </location>
</feature>
<keyword evidence="3" id="KW-1185">Reference proteome</keyword>
<dbReference type="InParanoid" id="A0A2G5DHW0"/>
<evidence type="ECO:0000313" key="3">
    <source>
        <dbReference type="Proteomes" id="UP000230069"/>
    </source>
</evidence>
<gene>
    <name evidence="2" type="ORF">AQUCO_02000495v1</name>
</gene>